<protein>
    <submittedName>
        <fullName evidence="2">Uncharacterized protein</fullName>
    </submittedName>
</protein>
<organism evidence="2 3">
    <name type="scientific">Paracoccus yeei</name>
    <dbReference type="NCBI Taxonomy" id="147645"/>
    <lineage>
        <taxon>Bacteria</taxon>
        <taxon>Pseudomonadati</taxon>
        <taxon>Pseudomonadota</taxon>
        <taxon>Alphaproteobacteria</taxon>
        <taxon>Rhodobacterales</taxon>
        <taxon>Paracoccaceae</taxon>
        <taxon>Paracoccus</taxon>
    </lineage>
</organism>
<dbReference type="AlphaFoldDB" id="A0A5P2QQB4"/>
<proteinExistence type="predicted"/>
<dbReference type="Proteomes" id="UP000324507">
    <property type="component" value="Chromosome"/>
</dbReference>
<name>A0A5P2QQB4_9RHOB</name>
<evidence type="ECO:0000313" key="2">
    <source>
        <dbReference type="EMBL" id="QEU08208.1"/>
    </source>
</evidence>
<keyword evidence="1" id="KW-0812">Transmembrane</keyword>
<accession>A0A5P2QQB4</accession>
<sequence>MGHYYDDHPRPEELADHRTAARVPILDAYYDDSRDGPPMIGVLLTTLLFIVVVVGLWLIARSIDWMLILDFIAPTAARARGAGWVAVVEGL</sequence>
<evidence type="ECO:0000313" key="3">
    <source>
        <dbReference type="Proteomes" id="UP000324507"/>
    </source>
</evidence>
<keyword evidence="1" id="KW-0472">Membrane</keyword>
<keyword evidence="1" id="KW-1133">Transmembrane helix</keyword>
<dbReference type="RefSeq" id="WP_150350397.1">
    <property type="nucleotide sequence ID" value="NZ_CP044081.1"/>
</dbReference>
<gene>
    <name evidence="2" type="ORF">FOB51_09450</name>
</gene>
<feature type="transmembrane region" description="Helical" evidence="1">
    <location>
        <begin position="39"/>
        <end position="60"/>
    </location>
</feature>
<dbReference type="EMBL" id="CP044081">
    <property type="protein sequence ID" value="QEU08208.1"/>
    <property type="molecule type" value="Genomic_DNA"/>
</dbReference>
<reference evidence="2 3" key="1">
    <citation type="submission" date="2019-09" db="EMBL/GenBank/DDBJ databases">
        <title>FDA dAtabase for Regulatory Grade micrObial Sequences (FDA-ARGOS): Supporting development and validation of Infectious Disease Dx tests.</title>
        <authorList>
            <person name="Sciortino C."/>
            <person name="Tallon L."/>
            <person name="Sadzewicz L."/>
            <person name="Vavikolanu K."/>
            <person name="Mehta A."/>
            <person name="Aluvathingal J."/>
            <person name="Nadendla S."/>
            <person name="Nandy P."/>
            <person name="Geyer C."/>
            <person name="Yan Y."/>
            <person name="Sichtig H."/>
        </authorList>
    </citation>
    <scope>NUCLEOTIDE SEQUENCE [LARGE SCALE GENOMIC DNA]</scope>
    <source>
        <strain evidence="2 3">FDAARGOS_643</strain>
    </source>
</reference>
<evidence type="ECO:0000256" key="1">
    <source>
        <dbReference type="SAM" id="Phobius"/>
    </source>
</evidence>